<gene>
    <name evidence="2" type="ORF">CKO45_24350</name>
</gene>
<evidence type="ECO:0000256" key="1">
    <source>
        <dbReference type="SAM" id="MobiDB-lite"/>
    </source>
</evidence>
<name>A0ABS1D3B3_9PROT</name>
<comment type="caution">
    <text evidence="2">The sequence shown here is derived from an EMBL/GenBank/DDBJ whole genome shotgun (WGS) entry which is preliminary data.</text>
</comment>
<reference evidence="2 3" key="1">
    <citation type="journal article" date="2020" name="Microorganisms">
        <title>Osmotic Adaptation and Compatible Solute Biosynthesis of Phototrophic Bacteria as Revealed from Genome Analyses.</title>
        <authorList>
            <person name="Imhoff J.F."/>
            <person name="Rahn T."/>
            <person name="Kunzel S."/>
            <person name="Keller A."/>
            <person name="Neulinger S.C."/>
        </authorList>
    </citation>
    <scope>NUCLEOTIDE SEQUENCE [LARGE SCALE GENOMIC DNA]</scope>
    <source>
        <strain evidence="2 3">DSM 15382</strain>
    </source>
</reference>
<feature type="region of interest" description="Disordered" evidence="1">
    <location>
        <begin position="1"/>
        <end position="66"/>
    </location>
</feature>
<keyword evidence="3" id="KW-1185">Reference proteome</keyword>
<organism evidence="2 3">
    <name type="scientific">Paracraurococcus ruber</name>
    <dbReference type="NCBI Taxonomy" id="77675"/>
    <lineage>
        <taxon>Bacteria</taxon>
        <taxon>Pseudomonadati</taxon>
        <taxon>Pseudomonadota</taxon>
        <taxon>Alphaproteobacteria</taxon>
        <taxon>Acetobacterales</taxon>
        <taxon>Roseomonadaceae</taxon>
        <taxon>Paracraurococcus</taxon>
    </lineage>
</organism>
<dbReference type="EMBL" id="NRSG01000288">
    <property type="protein sequence ID" value="MBK1661346.1"/>
    <property type="molecule type" value="Genomic_DNA"/>
</dbReference>
<dbReference type="Proteomes" id="UP000697995">
    <property type="component" value="Unassembled WGS sequence"/>
</dbReference>
<accession>A0ABS1D3B3</accession>
<proteinExistence type="predicted"/>
<protein>
    <submittedName>
        <fullName evidence="2">Uncharacterized protein</fullName>
    </submittedName>
</protein>
<sequence length="66" mass="7023">MWRLMASDSNSTRSPSRIAGTLPFGLMARKPGSRLPVPKATGSCRCATPASAAAQRQRKARLRAAP</sequence>
<evidence type="ECO:0000313" key="2">
    <source>
        <dbReference type="EMBL" id="MBK1661346.1"/>
    </source>
</evidence>
<evidence type="ECO:0000313" key="3">
    <source>
        <dbReference type="Proteomes" id="UP000697995"/>
    </source>
</evidence>
<feature type="compositionally biased region" description="Basic residues" evidence="1">
    <location>
        <begin position="56"/>
        <end position="66"/>
    </location>
</feature>